<gene>
    <name evidence="8" type="primary">cheY</name>
    <name evidence="8" type="ORF">A6F65_00793</name>
</gene>
<evidence type="ECO:0000313" key="9">
    <source>
        <dbReference type="Proteomes" id="UP000092698"/>
    </source>
</evidence>
<dbReference type="GO" id="GO:0005829">
    <property type="term" value="C:cytosol"/>
    <property type="evidence" value="ECO:0007669"/>
    <property type="project" value="TreeGrafter"/>
</dbReference>
<keyword evidence="4" id="KW-0238">DNA-binding</keyword>
<dbReference type="KEGG" id="anh:A6F65_00793"/>
<dbReference type="Proteomes" id="UP000092698">
    <property type="component" value="Chromosome"/>
</dbReference>
<dbReference type="GO" id="GO:0032993">
    <property type="term" value="C:protein-DNA complex"/>
    <property type="evidence" value="ECO:0007669"/>
    <property type="project" value="TreeGrafter"/>
</dbReference>
<dbReference type="EMBL" id="CP016545">
    <property type="protein sequence ID" value="ANU07112.1"/>
    <property type="molecule type" value="Genomic_DNA"/>
</dbReference>
<dbReference type="SUPFAM" id="SSF52172">
    <property type="entry name" value="CheY-like"/>
    <property type="match status" value="1"/>
</dbReference>
<evidence type="ECO:0000256" key="2">
    <source>
        <dbReference type="ARBA" id="ARBA00023012"/>
    </source>
</evidence>
<proteinExistence type="predicted"/>
<dbReference type="PANTHER" id="PTHR48111">
    <property type="entry name" value="REGULATOR OF RPOS"/>
    <property type="match status" value="1"/>
</dbReference>
<evidence type="ECO:0000256" key="4">
    <source>
        <dbReference type="ARBA" id="ARBA00023125"/>
    </source>
</evidence>
<dbReference type="RefSeq" id="WP_067786158.1">
    <property type="nucleotide sequence ID" value="NZ_CP016545.1"/>
</dbReference>
<name>A0A1C7D6Y6_9SPHN</name>
<evidence type="ECO:0000256" key="1">
    <source>
        <dbReference type="ARBA" id="ARBA00022553"/>
    </source>
</evidence>
<dbReference type="GO" id="GO:0000156">
    <property type="term" value="F:phosphorelay response regulator activity"/>
    <property type="evidence" value="ECO:0007669"/>
    <property type="project" value="TreeGrafter"/>
</dbReference>
<dbReference type="GO" id="GO:0000976">
    <property type="term" value="F:transcription cis-regulatory region binding"/>
    <property type="evidence" value="ECO:0007669"/>
    <property type="project" value="TreeGrafter"/>
</dbReference>
<feature type="domain" description="Response regulatory" evidence="7">
    <location>
        <begin position="3"/>
        <end position="119"/>
    </location>
</feature>
<evidence type="ECO:0000256" key="3">
    <source>
        <dbReference type="ARBA" id="ARBA00023015"/>
    </source>
</evidence>
<reference evidence="8 9" key="1">
    <citation type="submission" date="2016-07" db="EMBL/GenBank/DDBJ databases">
        <title>Complete genome sequence of Altererythrobacter namhicola JCM 16345T, containing esterase-encoding genes.</title>
        <authorList>
            <person name="Cheng H."/>
            <person name="Wu Y.-H."/>
            <person name="Jian S.-L."/>
            <person name="Huo Y.-Y."/>
            <person name="Wang C.-S."/>
            <person name="Xu X.-W."/>
        </authorList>
    </citation>
    <scope>NUCLEOTIDE SEQUENCE [LARGE SCALE GENOMIC DNA]</scope>
    <source>
        <strain evidence="8 9">JCM 16345</strain>
    </source>
</reference>
<dbReference type="InterPro" id="IPR011006">
    <property type="entry name" value="CheY-like_superfamily"/>
</dbReference>
<dbReference type="InterPro" id="IPR039420">
    <property type="entry name" value="WalR-like"/>
</dbReference>
<keyword evidence="3" id="KW-0805">Transcription regulation</keyword>
<evidence type="ECO:0000256" key="5">
    <source>
        <dbReference type="ARBA" id="ARBA00023163"/>
    </source>
</evidence>
<dbReference type="InterPro" id="IPR001789">
    <property type="entry name" value="Sig_transdc_resp-reg_receiver"/>
</dbReference>
<keyword evidence="2" id="KW-0902">Two-component regulatory system</keyword>
<dbReference type="Pfam" id="PF00072">
    <property type="entry name" value="Response_reg"/>
    <property type="match status" value="1"/>
</dbReference>
<accession>A0A1C7D6Y6</accession>
<dbReference type="PROSITE" id="PS50110">
    <property type="entry name" value="RESPONSE_REGULATORY"/>
    <property type="match status" value="1"/>
</dbReference>
<dbReference type="STRING" id="645517.A6F65_00793"/>
<evidence type="ECO:0000259" key="7">
    <source>
        <dbReference type="PROSITE" id="PS50110"/>
    </source>
</evidence>
<dbReference type="AlphaFoldDB" id="A0A1C7D6Y6"/>
<organism evidence="8 9">
    <name type="scientific">Paraurantiacibacter namhicola</name>
    <dbReference type="NCBI Taxonomy" id="645517"/>
    <lineage>
        <taxon>Bacteria</taxon>
        <taxon>Pseudomonadati</taxon>
        <taxon>Pseudomonadota</taxon>
        <taxon>Alphaproteobacteria</taxon>
        <taxon>Sphingomonadales</taxon>
        <taxon>Erythrobacteraceae</taxon>
        <taxon>Paraurantiacibacter</taxon>
    </lineage>
</organism>
<feature type="modified residue" description="4-aspartylphosphate" evidence="6">
    <location>
        <position position="52"/>
    </location>
</feature>
<dbReference type="Gene3D" id="3.40.50.2300">
    <property type="match status" value="1"/>
</dbReference>
<dbReference type="PANTHER" id="PTHR48111:SF1">
    <property type="entry name" value="TWO-COMPONENT RESPONSE REGULATOR ORR33"/>
    <property type="match status" value="1"/>
</dbReference>
<keyword evidence="9" id="KW-1185">Reference proteome</keyword>
<sequence length="131" mass="13594">MARIVLAEDDGLQADLLRMDLALAGHEVETCADGEALMVALAAGGTDLVVTDIAMPNVDGLAALETLRADDAHAHVPIIVITALPQTTYVLEALRGGADDFVRKPIAPGLLPQRVEQALAGYPGSRTMPAG</sequence>
<evidence type="ECO:0000256" key="6">
    <source>
        <dbReference type="PROSITE-ProRule" id="PRU00169"/>
    </source>
</evidence>
<keyword evidence="5" id="KW-0804">Transcription</keyword>
<dbReference type="OrthoDB" id="9786548at2"/>
<evidence type="ECO:0000313" key="8">
    <source>
        <dbReference type="EMBL" id="ANU07112.1"/>
    </source>
</evidence>
<dbReference type="SMART" id="SM00448">
    <property type="entry name" value="REC"/>
    <property type="match status" value="1"/>
</dbReference>
<dbReference type="GO" id="GO:0006355">
    <property type="term" value="P:regulation of DNA-templated transcription"/>
    <property type="evidence" value="ECO:0007669"/>
    <property type="project" value="TreeGrafter"/>
</dbReference>
<keyword evidence="1 6" id="KW-0597">Phosphoprotein</keyword>
<protein>
    <submittedName>
        <fullName evidence="8">Chemotaxis protein CheY</fullName>
    </submittedName>
</protein>